<accession>A0A0D3I202</accession>
<dbReference type="EnsemblProtists" id="EOD05287">
    <property type="protein sequence ID" value="EOD05287"/>
    <property type="gene ID" value="EMIHUDRAFT_62379"/>
</dbReference>
<feature type="transmembrane region" description="Helical" evidence="1">
    <location>
        <begin position="123"/>
        <end position="143"/>
    </location>
</feature>
<feature type="transmembrane region" description="Helical" evidence="1">
    <location>
        <begin position="214"/>
        <end position="235"/>
    </location>
</feature>
<evidence type="ECO:0008006" key="4">
    <source>
        <dbReference type="Google" id="ProtNLM"/>
    </source>
</evidence>
<dbReference type="eggNOG" id="KOG4650">
    <property type="taxonomic scope" value="Eukaryota"/>
</dbReference>
<dbReference type="Proteomes" id="UP000013827">
    <property type="component" value="Unassembled WGS sequence"/>
</dbReference>
<evidence type="ECO:0000256" key="1">
    <source>
        <dbReference type="SAM" id="Phobius"/>
    </source>
</evidence>
<organism evidence="2 3">
    <name type="scientific">Emiliania huxleyi (strain CCMP1516)</name>
    <dbReference type="NCBI Taxonomy" id="280463"/>
    <lineage>
        <taxon>Eukaryota</taxon>
        <taxon>Haptista</taxon>
        <taxon>Haptophyta</taxon>
        <taxon>Prymnesiophyceae</taxon>
        <taxon>Isochrysidales</taxon>
        <taxon>Noelaerhabdaceae</taxon>
        <taxon>Emiliania</taxon>
    </lineage>
</organism>
<proteinExistence type="predicted"/>
<protein>
    <recommendedName>
        <fullName evidence="4">Steroid 5-alpha reductase C-terminal domain-containing protein</fullName>
    </recommendedName>
</protein>
<keyword evidence="1" id="KW-0812">Transmembrane</keyword>
<feature type="transmembrane region" description="Helical" evidence="1">
    <location>
        <begin position="241"/>
        <end position="262"/>
    </location>
</feature>
<dbReference type="PANTHER" id="PTHR32251">
    <property type="entry name" value="3-OXO-5-ALPHA-STEROID 4-DEHYDROGENASE"/>
    <property type="match status" value="1"/>
</dbReference>
<reference evidence="3" key="1">
    <citation type="journal article" date="2013" name="Nature">
        <title>Pan genome of the phytoplankton Emiliania underpins its global distribution.</title>
        <authorList>
            <person name="Read B.A."/>
            <person name="Kegel J."/>
            <person name="Klute M.J."/>
            <person name="Kuo A."/>
            <person name="Lefebvre S.C."/>
            <person name="Maumus F."/>
            <person name="Mayer C."/>
            <person name="Miller J."/>
            <person name="Monier A."/>
            <person name="Salamov A."/>
            <person name="Young J."/>
            <person name="Aguilar M."/>
            <person name="Claverie J.M."/>
            <person name="Frickenhaus S."/>
            <person name="Gonzalez K."/>
            <person name="Herman E.K."/>
            <person name="Lin Y.C."/>
            <person name="Napier J."/>
            <person name="Ogata H."/>
            <person name="Sarno A.F."/>
            <person name="Shmutz J."/>
            <person name="Schroeder D."/>
            <person name="de Vargas C."/>
            <person name="Verret F."/>
            <person name="von Dassow P."/>
            <person name="Valentin K."/>
            <person name="Van de Peer Y."/>
            <person name="Wheeler G."/>
            <person name="Dacks J.B."/>
            <person name="Delwiche C.F."/>
            <person name="Dyhrman S.T."/>
            <person name="Glockner G."/>
            <person name="John U."/>
            <person name="Richards T."/>
            <person name="Worden A.Z."/>
            <person name="Zhang X."/>
            <person name="Grigoriev I.V."/>
            <person name="Allen A.E."/>
            <person name="Bidle K."/>
            <person name="Borodovsky M."/>
            <person name="Bowler C."/>
            <person name="Brownlee C."/>
            <person name="Cock J.M."/>
            <person name="Elias M."/>
            <person name="Gladyshev V.N."/>
            <person name="Groth M."/>
            <person name="Guda C."/>
            <person name="Hadaegh A."/>
            <person name="Iglesias-Rodriguez M.D."/>
            <person name="Jenkins J."/>
            <person name="Jones B.M."/>
            <person name="Lawson T."/>
            <person name="Leese F."/>
            <person name="Lindquist E."/>
            <person name="Lobanov A."/>
            <person name="Lomsadze A."/>
            <person name="Malik S.B."/>
            <person name="Marsh M.E."/>
            <person name="Mackinder L."/>
            <person name="Mock T."/>
            <person name="Mueller-Roeber B."/>
            <person name="Pagarete A."/>
            <person name="Parker M."/>
            <person name="Probert I."/>
            <person name="Quesneville H."/>
            <person name="Raines C."/>
            <person name="Rensing S.A."/>
            <person name="Riano-Pachon D.M."/>
            <person name="Richier S."/>
            <person name="Rokitta S."/>
            <person name="Shiraiwa Y."/>
            <person name="Soanes D.M."/>
            <person name="van der Giezen M."/>
            <person name="Wahlund T.M."/>
            <person name="Williams B."/>
            <person name="Wilson W."/>
            <person name="Wolfe G."/>
            <person name="Wurch L.L."/>
        </authorList>
    </citation>
    <scope>NUCLEOTIDE SEQUENCE</scope>
</reference>
<dbReference type="GeneID" id="17251631"/>
<keyword evidence="3" id="KW-1185">Reference proteome</keyword>
<dbReference type="STRING" id="2903.R1B7U8"/>
<feature type="transmembrane region" description="Helical" evidence="1">
    <location>
        <begin position="79"/>
        <end position="98"/>
    </location>
</feature>
<evidence type="ECO:0000313" key="2">
    <source>
        <dbReference type="EnsemblProtists" id="EOD05287"/>
    </source>
</evidence>
<name>A0A0D3I202_EMIH1</name>
<dbReference type="RefSeq" id="XP_005768528.1">
    <property type="nucleotide sequence ID" value="XM_005768471.1"/>
</dbReference>
<feature type="transmembrane region" description="Helical" evidence="1">
    <location>
        <begin position="163"/>
        <end position="179"/>
    </location>
</feature>
<evidence type="ECO:0000313" key="3">
    <source>
        <dbReference type="Proteomes" id="UP000013827"/>
    </source>
</evidence>
<reference evidence="2" key="2">
    <citation type="submission" date="2024-10" db="UniProtKB">
        <authorList>
            <consortium name="EnsemblProtists"/>
        </authorList>
    </citation>
    <scope>IDENTIFICATION</scope>
</reference>
<dbReference type="RefSeq" id="XP_005757716.1">
    <property type="nucleotide sequence ID" value="XM_005757659.1"/>
</dbReference>
<keyword evidence="1" id="KW-1133">Transmembrane helix</keyword>
<dbReference type="GO" id="GO:0016020">
    <property type="term" value="C:membrane"/>
    <property type="evidence" value="ECO:0007669"/>
    <property type="project" value="TreeGrafter"/>
</dbReference>
<dbReference type="EnsemblProtists" id="EOD16099">
    <property type="protein sequence ID" value="EOD16099"/>
    <property type="gene ID" value="EMIHUDRAFT_76107"/>
</dbReference>
<dbReference type="GeneID" id="17262255"/>
<dbReference type="InterPro" id="IPR010721">
    <property type="entry name" value="UstE-like"/>
</dbReference>
<dbReference type="KEGG" id="ehx:EMIHUDRAFT_62379"/>
<dbReference type="Gene3D" id="1.20.120.1630">
    <property type="match status" value="1"/>
</dbReference>
<dbReference type="PANTHER" id="PTHR32251:SF23">
    <property type="entry name" value="3-OXO-5-ALPHA-STEROID 4-DEHYDROGENASE (DUF1295)"/>
    <property type="match status" value="1"/>
</dbReference>
<keyword evidence="1" id="KW-0472">Membrane</keyword>
<dbReference type="OMA" id="SFWLIDP"/>
<dbReference type="HOGENOM" id="CLU_043418_3_0_1"/>
<sequence length="301" mass="33902">MFAPPSSVACDVYASHPRLCVNLIYFVVVDVGFYLIYLLQGSTWLIDPHWQLIPVCISLFFFSHPDAGWDEGVPQHPRAYLVLGLLLVWATRLMHNYLRREGYQFGDREDWRYNDMRREHGRWFVISQFFAVCVAQHCMLVGLTMPLQPAMAASGASLNRFDALAASLCLTGICVGLVADNQLFAYMQSPDKPLLLDSGLWRFSRHPNHFGEQLWWIGILSSAVAAAGGWSGFVAGGPHCWAVAFGVCFNHPIDTLATLPLIEARMLRRPERATLYRAYQRRTPLLAPWFVRGGGKDAKVA</sequence>
<dbReference type="KEGG" id="ehx:EMIHUDRAFT_76107"/>
<feature type="transmembrane region" description="Helical" evidence="1">
    <location>
        <begin position="20"/>
        <end position="39"/>
    </location>
</feature>
<dbReference type="PaxDb" id="2903-EOD05287"/>
<dbReference type="Pfam" id="PF06966">
    <property type="entry name" value="DUF1295"/>
    <property type="match status" value="1"/>
</dbReference>
<dbReference type="AlphaFoldDB" id="A0A0D3I202"/>